<dbReference type="Gene3D" id="2.30.110.10">
    <property type="entry name" value="Electron Transport, Fmn-binding Protein, Chain A"/>
    <property type="match status" value="1"/>
</dbReference>
<dbReference type="SUPFAM" id="SSF50475">
    <property type="entry name" value="FMN-binding split barrel"/>
    <property type="match status" value="1"/>
</dbReference>
<dbReference type="RefSeq" id="WP_395810977.1">
    <property type="nucleotide sequence ID" value="NZ_CP043494.1"/>
</dbReference>
<accession>A0ABY9X6S9</accession>
<dbReference type="InterPro" id="IPR011576">
    <property type="entry name" value="Pyridox_Oxase_N"/>
</dbReference>
<dbReference type="PANTHER" id="PTHR39336:SF1">
    <property type="entry name" value="PYRIDOXAMINE PHOSPHATE OXIDASE FAMILY PROTEIN (AFU_ORTHOLOGUE AFUA_6G11440)"/>
    <property type="match status" value="1"/>
</dbReference>
<protein>
    <submittedName>
        <fullName evidence="3">Pyridoxamine 5'-phosphate oxidase family protein</fullName>
    </submittedName>
</protein>
<evidence type="ECO:0000256" key="1">
    <source>
        <dbReference type="SAM" id="MobiDB-lite"/>
    </source>
</evidence>
<gene>
    <name evidence="3" type="ORF">F0U60_48465</name>
</gene>
<dbReference type="PANTHER" id="PTHR39336">
    <property type="entry name" value="PYRIDOXAMINE PHOSPHATE OXIDASE FAMILY PROTEIN (AFU_ORTHOLOGUE AFUA_6G11440)"/>
    <property type="match status" value="1"/>
</dbReference>
<evidence type="ECO:0000313" key="4">
    <source>
        <dbReference type="Proteomes" id="UP001611383"/>
    </source>
</evidence>
<feature type="region of interest" description="Disordered" evidence="1">
    <location>
        <begin position="175"/>
        <end position="194"/>
    </location>
</feature>
<name>A0ABY9X6S9_9BACT</name>
<proteinExistence type="predicted"/>
<dbReference type="EMBL" id="CP043494">
    <property type="protein sequence ID" value="WNG51101.1"/>
    <property type="molecule type" value="Genomic_DNA"/>
</dbReference>
<feature type="domain" description="Pyridoxamine 5'-phosphate oxidase N-terminal" evidence="2">
    <location>
        <begin position="8"/>
        <end position="134"/>
    </location>
</feature>
<dbReference type="Proteomes" id="UP001611383">
    <property type="component" value="Chromosome"/>
</dbReference>
<sequence>MAKQFPQLEPAHREFIQRQRVFFTASAAATGHVNLSPKGLDALRVLGEKSVAYLDLTGSGNETAAHLLADGRLTLMFCAFEGPPLILRLYGRGRAVRRGSAEYTRLLASDFGGVEPLGARQIIVLDIDLVQTSCGYGVPLFEYTSERPTLTKWAEAKGPEGLDTYRRKKNVRSLDGLPTGLLDEEADGSGSPTA</sequence>
<evidence type="ECO:0000313" key="3">
    <source>
        <dbReference type="EMBL" id="WNG51101.1"/>
    </source>
</evidence>
<evidence type="ECO:0000259" key="2">
    <source>
        <dbReference type="Pfam" id="PF01243"/>
    </source>
</evidence>
<organism evidence="3 4">
    <name type="scientific">Archangium minus</name>
    <dbReference type="NCBI Taxonomy" id="83450"/>
    <lineage>
        <taxon>Bacteria</taxon>
        <taxon>Pseudomonadati</taxon>
        <taxon>Myxococcota</taxon>
        <taxon>Myxococcia</taxon>
        <taxon>Myxococcales</taxon>
        <taxon>Cystobacterineae</taxon>
        <taxon>Archangiaceae</taxon>
        <taxon>Archangium</taxon>
    </lineage>
</organism>
<keyword evidence="4" id="KW-1185">Reference proteome</keyword>
<reference evidence="3 4" key="1">
    <citation type="submission" date="2019-08" db="EMBL/GenBank/DDBJ databases">
        <title>Archangium and Cystobacter genomes.</title>
        <authorList>
            <person name="Chen I.-C.K."/>
            <person name="Wielgoss S."/>
        </authorList>
    </citation>
    <scope>NUCLEOTIDE SEQUENCE [LARGE SCALE GENOMIC DNA]</scope>
    <source>
        <strain evidence="3 4">Cbm 6</strain>
    </source>
</reference>
<dbReference type="Pfam" id="PF01243">
    <property type="entry name" value="PNPOx_N"/>
    <property type="match status" value="1"/>
</dbReference>
<dbReference type="InterPro" id="IPR012349">
    <property type="entry name" value="Split_barrel_FMN-bd"/>
</dbReference>